<dbReference type="EMBL" id="JYDV01000564">
    <property type="protein sequence ID" value="KRZ11867.1"/>
    <property type="molecule type" value="Genomic_DNA"/>
</dbReference>
<dbReference type="AlphaFoldDB" id="A0A0V1HMP0"/>
<dbReference type="Pfam" id="PF05380">
    <property type="entry name" value="Peptidase_A17"/>
    <property type="match status" value="2"/>
</dbReference>
<dbReference type="PANTHER" id="PTHR47331:SF5">
    <property type="entry name" value="RIBONUCLEASE H"/>
    <property type="match status" value="1"/>
</dbReference>
<proteinExistence type="predicted"/>
<sequence length="273" mass="31270">MFLQIGLKEKDRDVTRFLWKDPSKDKLHVYRFNCVCFGLTCSPFLAMAVIPHYAELKKEVHPEAAQIVENNIYVEDVLLSVENQEAARRMIKDLNNLMESGGFKLAKWSSNDSSVLSDIAVDKRATTDNRGYCERLNEKNYTKRKLISHASKLYDPLGFLTPFVVRAKILFQKLWQAGIDWDEPLTTSIAEDWMEDTDSTELHVYGDASKWAYGAVAYLKVISKDKTTVRFIMSKWRVAPLKTITLPRLELMAALIAAKLVGYELKRRTGNPL</sequence>
<dbReference type="EMBL" id="JYDV01000562">
    <property type="protein sequence ID" value="KRZ12072.1"/>
    <property type="molecule type" value="Genomic_DNA"/>
</dbReference>
<evidence type="ECO:0000313" key="2">
    <source>
        <dbReference type="EMBL" id="KRZ12072.1"/>
    </source>
</evidence>
<evidence type="ECO:0000313" key="1">
    <source>
        <dbReference type="EMBL" id="KRZ11867.1"/>
    </source>
</evidence>
<dbReference type="PANTHER" id="PTHR47331">
    <property type="entry name" value="PHD-TYPE DOMAIN-CONTAINING PROTEIN"/>
    <property type="match status" value="1"/>
</dbReference>
<comment type="caution">
    <text evidence="2">The sequence shown here is derived from an EMBL/GenBank/DDBJ whole genome shotgun (WGS) entry which is preliminary data.</text>
</comment>
<protein>
    <recommendedName>
        <fullName evidence="4">Reverse transcriptase domain-containing protein</fullName>
    </recommendedName>
</protein>
<dbReference type="InterPro" id="IPR008042">
    <property type="entry name" value="Retrotrans_Pao"/>
</dbReference>
<dbReference type="Gene3D" id="3.10.10.10">
    <property type="entry name" value="HIV Type 1 Reverse Transcriptase, subunit A, domain 1"/>
    <property type="match status" value="1"/>
</dbReference>
<accession>A0A0V1HMP0</accession>
<name>A0A0V1HMP0_TRIPS</name>
<dbReference type="InterPro" id="IPR043502">
    <property type="entry name" value="DNA/RNA_pol_sf"/>
</dbReference>
<organism evidence="2 3">
    <name type="scientific">Trichinella pseudospiralis</name>
    <name type="common">Parasitic roundworm</name>
    <dbReference type="NCBI Taxonomy" id="6337"/>
    <lineage>
        <taxon>Eukaryota</taxon>
        <taxon>Metazoa</taxon>
        <taxon>Ecdysozoa</taxon>
        <taxon>Nematoda</taxon>
        <taxon>Enoplea</taxon>
        <taxon>Dorylaimia</taxon>
        <taxon>Trichinellida</taxon>
        <taxon>Trichinellidae</taxon>
        <taxon>Trichinella</taxon>
    </lineage>
</organism>
<reference evidence="2 3" key="1">
    <citation type="submission" date="2015-01" db="EMBL/GenBank/DDBJ databases">
        <title>Evolution of Trichinella species and genotypes.</title>
        <authorList>
            <person name="Korhonen P.K."/>
            <person name="Edoardo P."/>
            <person name="Giuseppe L.R."/>
            <person name="Gasser R.B."/>
        </authorList>
    </citation>
    <scope>NUCLEOTIDE SEQUENCE [LARGE SCALE GENOMIC DNA]</scope>
    <source>
        <strain evidence="2">ISS176</strain>
    </source>
</reference>
<dbReference type="InterPro" id="IPR043128">
    <property type="entry name" value="Rev_trsase/Diguanyl_cyclase"/>
</dbReference>
<dbReference type="SUPFAM" id="SSF56672">
    <property type="entry name" value="DNA/RNA polymerases"/>
    <property type="match status" value="1"/>
</dbReference>
<dbReference type="Gene3D" id="3.30.70.270">
    <property type="match status" value="1"/>
</dbReference>
<evidence type="ECO:0008006" key="4">
    <source>
        <dbReference type="Google" id="ProtNLM"/>
    </source>
</evidence>
<dbReference type="Proteomes" id="UP000054826">
    <property type="component" value="Unassembled WGS sequence"/>
</dbReference>
<evidence type="ECO:0000313" key="3">
    <source>
        <dbReference type="Proteomes" id="UP000054826"/>
    </source>
</evidence>
<gene>
    <name evidence="2" type="ORF">T4C_2618</name>
    <name evidence="1" type="ORF">T4C_5176</name>
</gene>